<organism evidence="2 3">
    <name type="scientific">Eiseniibacteriota bacterium</name>
    <dbReference type="NCBI Taxonomy" id="2212470"/>
    <lineage>
        <taxon>Bacteria</taxon>
        <taxon>Candidatus Eiseniibacteriota</taxon>
    </lineage>
</organism>
<protein>
    <recommendedName>
        <fullName evidence="4">DUF5683 domain-containing protein</fullName>
    </recommendedName>
</protein>
<dbReference type="EMBL" id="JABFRW010000098">
    <property type="protein sequence ID" value="NOT34193.1"/>
    <property type="molecule type" value="Genomic_DNA"/>
</dbReference>
<name>A0A849SKH6_UNCEI</name>
<dbReference type="AlphaFoldDB" id="A0A849SKH6"/>
<evidence type="ECO:0000313" key="3">
    <source>
        <dbReference type="Proteomes" id="UP000580839"/>
    </source>
</evidence>
<evidence type="ECO:0000256" key="1">
    <source>
        <dbReference type="SAM" id="SignalP"/>
    </source>
</evidence>
<proteinExistence type="predicted"/>
<reference evidence="2 3" key="1">
    <citation type="submission" date="2020-04" db="EMBL/GenBank/DDBJ databases">
        <title>Metagenomic profiling of ammonia- and methane-oxidizing microorganisms in a Dutch drinking water treatment plant.</title>
        <authorList>
            <person name="Poghosyan L."/>
            <person name="Leucker S."/>
        </authorList>
    </citation>
    <scope>NUCLEOTIDE SEQUENCE [LARGE SCALE GENOMIC DNA]</scope>
    <source>
        <strain evidence="2">S-RSF-IL-03</strain>
    </source>
</reference>
<keyword evidence="1" id="KW-0732">Signal</keyword>
<sequence length="294" mass="32198">MRRVRIAIVAGLLSVCAASNLHAESLFECETRSAPDPFVSAEPAPFAIDETVLDASPTLAISGSSFALPVTRLDARSKRSEKNRADRDAAFQGLNPERARILLQSLTVPGWGQASLGRRTAASVFGVLELGIWASFVSFKVQEELRLDSAIRSAELFAGIELDSRDPAFRRLVGDYPSSDDYNLFVVYRDAANRFFESPDDFNAYVAAFELKGSDAWSWDSEAHFRLFREQIKDSQRAGLRANTALGLAIANRIVSALHAARYANSPAGPRPTGWRLEPGMSGQGVTLALRSRF</sequence>
<evidence type="ECO:0000313" key="2">
    <source>
        <dbReference type="EMBL" id="NOT34193.1"/>
    </source>
</evidence>
<comment type="caution">
    <text evidence="2">The sequence shown here is derived from an EMBL/GenBank/DDBJ whole genome shotgun (WGS) entry which is preliminary data.</text>
</comment>
<gene>
    <name evidence="2" type="ORF">HOP12_08505</name>
</gene>
<dbReference type="Proteomes" id="UP000580839">
    <property type="component" value="Unassembled WGS sequence"/>
</dbReference>
<evidence type="ECO:0008006" key="4">
    <source>
        <dbReference type="Google" id="ProtNLM"/>
    </source>
</evidence>
<feature type="chain" id="PRO_5032850494" description="DUF5683 domain-containing protein" evidence="1">
    <location>
        <begin position="24"/>
        <end position="294"/>
    </location>
</feature>
<feature type="signal peptide" evidence="1">
    <location>
        <begin position="1"/>
        <end position="23"/>
    </location>
</feature>
<accession>A0A849SKH6</accession>